<feature type="compositionally biased region" description="Basic and acidic residues" evidence="1">
    <location>
        <begin position="165"/>
        <end position="179"/>
    </location>
</feature>
<dbReference type="Proteomes" id="UP001151760">
    <property type="component" value="Unassembled WGS sequence"/>
</dbReference>
<feature type="region of interest" description="Disordered" evidence="1">
    <location>
        <begin position="144"/>
        <end position="179"/>
    </location>
</feature>
<evidence type="ECO:0008006" key="4">
    <source>
        <dbReference type="Google" id="ProtNLM"/>
    </source>
</evidence>
<reference evidence="2" key="2">
    <citation type="submission" date="2022-01" db="EMBL/GenBank/DDBJ databases">
        <authorList>
            <person name="Yamashiro T."/>
            <person name="Shiraishi A."/>
            <person name="Satake H."/>
            <person name="Nakayama K."/>
        </authorList>
    </citation>
    <scope>NUCLEOTIDE SEQUENCE</scope>
</reference>
<sequence length="218" mass="24793">MTMASDYDNSGPTPQLQKASDHNRSEPEIQDHNNEPLSSKLVPNVSSSVDTTSLFKTRIKTATQNVKHEAKSRLRKLKHFGTIREYVKEFTTLILKILDLFYQEYLFYFLEGLQGCARTELERRGVQDLATAITHEKALIDLSEWRSSKPTNEDSGDEQGGGEKQVTDRDDGARRLPQKEKTSYKSIIFSCAMDHTKREIVLKNEFASYDGRNGRGSV</sequence>
<gene>
    <name evidence="2" type="ORF">Tco_0626207</name>
</gene>
<comment type="caution">
    <text evidence="2">The sequence shown here is derived from an EMBL/GenBank/DDBJ whole genome shotgun (WGS) entry which is preliminary data.</text>
</comment>
<evidence type="ECO:0000313" key="3">
    <source>
        <dbReference type="Proteomes" id="UP001151760"/>
    </source>
</evidence>
<name>A0ABQ4WIX9_9ASTR</name>
<dbReference type="EMBL" id="BQNB010008684">
    <property type="protein sequence ID" value="GJS52845.1"/>
    <property type="molecule type" value="Genomic_DNA"/>
</dbReference>
<evidence type="ECO:0000313" key="2">
    <source>
        <dbReference type="EMBL" id="GJS52845.1"/>
    </source>
</evidence>
<protein>
    <recommendedName>
        <fullName evidence="4">Retrotransposon gag domain-containing protein</fullName>
    </recommendedName>
</protein>
<organism evidence="2 3">
    <name type="scientific">Tanacetum coccineum</name>
    <dbReference type="NCBI Taxonomy" id="301880"/>
    <lineage>
        <taxon>Eukaryota</taxon>
        <taxon>Viridiplantae</taxon>
        <taxon>Streptophyta</taxon>
        <taxon>Embryophyta</taxon>
        <taxon>Tracheophyta</taxon>
        <taxon>Spermatophyta</taxon>
        <taxon>Magnoliopsida</taxon>
        <taxon>eudicotyledons</taxon>
        <taxon>Gunneridae</taxon>
        <taxon>Pentapetalae</taxon>
        <taxon>asterids</taxon>
        <taxon>campanulids</taxon>
        <taxon>Asterales</taxon>
        <taxon>Asteraceae</taxon>
        <taxon>Asteroideae</taxon>
        <taxon>Anthemideae</taxon>
        <taxon>Anthemidinae</taxon>
        <taxon>Tanacetum</taxon>
    </lineage>
</organism>
<feature type="compositionally biased region" description="Polar residues" evidence="1">
    <location>
        <begin position="7"/>
        <end position="18"/>
    </location>
</feature>
<proteinExistence type="predicted"/>
<feature type="compositionally biased region" description="Basic and acidic residues" evidence="1">
    <location>
        <begin position="19"/>
        <end position="34"/>
    </location>
</feature>
<reference evidence="2" key="1">
    <citation type="journal article" date="2022" name="Int. J. Mol. Sci.">
        <title>Draft Genome of Tanacetum Coccineum: Genomic Comparison of Closely Related Tanacetum-Family Plants.</title>
        <authorList>
            <person name="Yamashiro T."/>
            <person name="Shiraishi A."/>
            <person name="Nakayama K."/>
            <person name="Satake H."/>
        </authorList>
    </citation>
    <scope>NUCLEOTIDE SEQUENCE</scope>
</reference>
<evidence type="ECO:0000256" key="1">
    <source>
        <dbReference type="SAM" id="MobiDB-lite"/>
    </source>
</evidence>
<feature type="region of interest" description="Disordered" evidence="1">
    <location>
        <begin position="1"/>
        <end position="45"/>
    </location>
</feature>
<keyword evidence="3" id="KW-1185">Reference proteome</keyword>
<accession>A0ABQ4WIX9</accession>